<evidence type="ECO:0000313" key="3">
    <source>
        <dbReference type="EMBL" id="KTD22441.1"/>
    </source>
</evidence>
<dbReference type="Proteomes" id="UP000054997">
    <property type="component" value="Unassembled WGS sequence"/>
</dbReference>
<keyword evidence="2" id="KW-0472">Membrane</keyword>
<feature type="region of interest" description="Disordered" evidence="1">
    <location>
        <begin position="229"/>
        <end position="275"/>
    </location>
</feature>
<gene>
    <name evidence="3" type="ORF">Llon_0659</name>
</gene>
<keyword evidence="2" id="KW-1133">Transmembrane helix</keyword>
<proteinExistence type="predicted"/>
<comment type="caution">
    <text evidence="3">The sequence shown here is derived from an EMBL/GenBank/DDBJ whole genome shotgun (WGS) entry which is preliminary data.</text>
</comment>
<dbReference type="PATRIC" id="fig|45068.5.peg.706"/>
<feature type="transmembrane region" description="Helical" evidence="2">
    <location>
        <begin position="6"/>
        <end position="24"/>
    </location>
</feature>
<evidence type="ECO:0000256" key="2">
    <source>
        <dbReference type="SAM" id="Phobius"/>
    </source>
</evidence>
<dbReference type="OrthoDB" id="5650710at2"/>
<accession>A0A0W0VRQ3</accession>
<evidence type="ECO:0000256" key="1">
    <source>
        <dbReference type="SAM" id="MobiDB-lite"/>
    </source>
</evidence>
<keyword evidence="4" id="KW-1185">Reference proteome</keyword>
<feature type="compositionally biased region" description="Basic and acidic residues" evidence="1">
    <location>
        <begin position="234"/>
        <end position="253"/>
    </location>
</feature>
<sequence length="275" mass="31907">METIAIALICTAVFGGIVALSVFIRQLLLSRDKLLNDQAQERALSQESMVLEKLRREMEDNKRFSSHHKLLGENRDAIQYLDQKIEELLNKKLALIKRYGEATLKTSAAIISGQEYRDRKEICDLLKNEIDNELKIYDAELEKLQTRRASLWDSNSELQKYLLDQEKFRNAKMDSLYHRHSSLLEKIFLRHMDNTEHVATKTLEESTKTYSLLTEPIRFLLQFFKLSTGADPGKASEERDSRDEVSDVERDINDDAQSETDEIDEDLESVVDYVN</sequence>
<dbReference type="AlphaFoldDB" id="A0A0W0VRQ3"/>
<dbReference type="STRING" id="45068.Llon_0659"/>
<name>A0A0W0VRQ3_9GAMM</name>
<dbReference type="RefSeq" id="WP_058528671.1">
    <property type="nucleotide sequence ID" value="NZ_CAAAHZ010000007.1"/>
</dbReference>
<evidence type="ECO:0000313" key="4">
    <source>
        <dbReference type="Proteomes" id="UP000054997"/>
    </source>
</evidence>
<feature type="compositionally biased region" description="Acidic residues" evidence="1">
    <location>
        <begin position="254"/>
        <end position="269"/>
    </location>
</feature>
<keyword evidence="2" id="KW-0812">Transmembrane</keyword>
<reference evidence="3 4" key="1">
    <citation type="submission" date="2015-11" db="EMBL/GenBank/DDBJ databases">
        <title>Genomic analysis of 38 Legionella species identifies large and diverse effector repertoires.</title>
        <authorList>
            <person name="Burstein D."/>
            <person name="Amaro F."/>
            <person name="Zusman T."/>
            <person name="Lifshitz Z."/>
            <person name="Cohen O."/>
            <person name="Gilbert J.A."/>
            <person name="Pupko T."/>
            <person name="Shuman H.A."/>
            <person name="Segal G."/>
        </authorList>
    </citation>
    <scope>NUCLEOTIDE SEQUENCE [LARGE SCALE GENOMIC DNA]</scope>
    <source>
        <strain evidence="3 4">ATCC 49505</strain>
    </source>
</reference>
<dbReference type="EMBL" id="LNYK01000010">
    <property type="protein sequence ID" value="KTD22441.1"/>
    <property type="molecule type" value="Genomic_DNA"/>
</dbReference>
<organism evidence="3 4">
    <name type="scientific">Legionella londiniensis</name>
    <dbReference type="NCBI Taxonomy" id="45068"/>
    <lineage>
        <taxon>Bacteria</taxon>
        <taxon>Pseudomonadati</taxon>
        <taxon>Pseudomonadota</taxon>
        <taxon>Gammaproteobacteria</taxon>
        <taxon>Legionellales</taxon>
        <taxon>Legionellaceae</taxon>
        <taxon>Legionella</taxon>
    </lineage>
</organism>
<protein>
    <submittedName>
        <fullName evidence="3">Uncharacterized protein</fullName>
    </submittedName>
</protein>